<comment type="caution">
    <text evidence="1">The sequence shown here is derived from an EMBL/GenBank/DDBJ whole genome shotgun (WGS) entry which is preliminary data.</text>
</comment>
<dbReference type="Proteomes" id="UP001525890">
    <property type="component" value="Unassembled WGS sequence"/>
</dbReference>
<name>A0ABT2MZV4_9CYAN</name>
<evidence type="ECO:0000313" key="1">
    <source>
        <dbReference type="EMBL" id="MCT7970279.1"/>
    </source>
</evidence>
<proteinExistence type="predicted"/>
<sequence>MNQIKDLGERSPEAAAWTRRSALKGLTAILPSLLSGRVASRWNAPAPKFNFGDQVSYSFPGDDDEIVTYEGKIMGMVYCPDDLELDCQFGKGWFYAVHWTVMPGCHLPHLFKQIDTSCLESESELRGIA</sequence>
<dbReference type="EMBL" id="JAMXFF010000085">
    <property type="protein sequence ID" value="MCT7970279.1"/>
    <property type="molecule type" value="Genomic_DNA"/>
</dbReference>
<dbReference type="RefSeq" id="WP_368009699.1">
    <property type="nucleotide sequence ID" value="NZ_JAMXFF010000085.1"/>
</dbReference>
<keyword evidence="2" id="KW-1185">Reference proteome</keyword>
<reference evidence="1 2" key="1">
    <citation type="journal article" date="2022" name="Front. Microbiol.">
        <title>High genomic differentiation and limited gene flow indicate recent cryptic speciation within the genus Laspinema (cyanobacteria).</title>
        <authorList>
            <person name="Stanojkovic A."/>
            <person name="Skoupy S."/>
            <person name="Skaloud P."/>
            <person name="Dvorak P."/>
        </authorList>
    </citation>
    <scope>NUCLEOTIDE SEQUENCE [LARGE SCALE GENOMIC DNA]</scope>
    <source>
        <strain evidence="1 2">D2a</strain>
    </source>
</reference>
<gene>
    <name evidence="1" type="ORF">NG799_28590</name>
</gene>
<evidence type="ECO:0000313" key="2">
    <source>
        <dbReference type="Proteomes" id="UP001525890"/>
    </source>
</evidence>
<protein>
    <submittedName>
        <fullName evidence="1">Uncharacterized protein</fullName>
    </submittedName>
</protein>
<organism evidence="1 2">
    <name type="scientific">Laspinema palackyanum D2a</name>
    <dbReference type="NCBI Taxonomy" id="2953684"/>
    <lineage>
        <taxon>Bacteria</taxon>
        <taxon>Bacillati</taxon>
        <taxon>Cyanobacteriota</taxon>
        <taxon>Cyanophyceae</taxon>
        <taxon>Oscillatoriophycideae</taxon>
        <taxon>Oscillatoriales</taxon>
        <taxon>Laspinemataceae</taxon>
        <taxon>Laspinema</taxon>
        <taxon>Laspinema palackyanum</taxon>
    </lineage>
</organism>
<accession>A0ABT2MZV4</accession>